<keyword evidence="1" id="KW-1133">Transmembrane helix</keyword>
<protein>
    <recommendedName>
        <fullName evidence="4">Transmembrane protein</fullName>
    </recommendedName>
</protein>
<dbReference type="EMBL" id="CAJJDP010000139">
    <property type="protein sequence ID" value="CAD8206632.1"/>
    <property type="molecule type" value="Genomic_DNA"/>
</dbReference>
<evidence type="ECO:0000313" key="3">
    <source>
        <dbReference type="Proteomes" id="UP000683925"/>
    </source>
</evidence>
<organism evidence="2 3">
    <name type="scientific">Paramecium octaurelia</name>
    <dbReference type="NCBI Taxonomy" id="43137"/>
    <lineage>
        <taxon>Eukaryota</taxon>
        <taxon>Sar</taxon>
        <taxon>Alveolata</taxon>
        <taxon>Ciliophora</taxon>
        <taxon>Intramacronucleata</taxon>
        <taxon>Oligohymenophorea</taxon>
        <taxon>Peniculida</taxon>
        <taxon>Parameciidae</taxon>
        <taxon>Paramecium</taxon>
    </lineage>
</organism>
<dbReference type="Proteomes" id="UP000683925">
    <property type="component" value="Unassembled WGS sequence"/>
</dbReference>
<evidence type="ECO:0000256" key="1">
    <source>
        <dbReference type="SAM" id="Phobius"/>
    </source>
</evidence>
<evidence type="ECO:0008006" key="4">
    <source>
        <dbReference type="Google" id="ProtNLM"/>
    </source>
</evidence>
<accession>A0A8S1Y343</accession>
<keyword evidence="3" id="KW-1185">Reference proteome</keyword>
<comment type="caution">
    <text evidence="2">The sequence shown here is derived from an EMBL/GenBank/DDBJ whole genome shotgun (WGS) entry which is preliminary data.</text>
</comment>
<keyword evidence="1" id="KW-0472">Membrane</keyword>
<dbReference type="OrthoDB" id="307753at2759"/>
<reference evidence="2" key="1">
    <citation type="submission" date="2021-01" db="EMBL/GenBank/DDBJ databases">
        <authorList>
            <consortium name="Genoscope - CEA"/>
            <person name="William W."/>
        </authorList>
    </citation>
    <scope>NUCLEOTIDE SEQUENCE</scope>
</reference>
<sequence>MKSECLYNSNRDSLLKSQLHKKKRQTFTQYTTNSETKEEFMSRQKIYEKLYKSYQYKESIQKELKQQNPTKEGDGIKNQILQKREIYANYFIYKDNQLEQQQRSIETIAEFLRNQKKLAMDKQVPIECKQKQYNLLMILVIALPILCILTVLAEL</sequence>
<keyword evidence="1" id="KW-0812">Transmembrane</keyword>
<feature type="transmembrane region" description="Helical" evidence="1">
    <location>
        <begin position="133"/>
        <end position="153"/>
    </location>
</feature>
<proteinExistence type="predicted"/>
<name>A0A8S1Y343_PAROT</name>
<evidence type="ECO:0000313" key="2">
    <source>
        <dbReference type="EMBL" id="CAD8206632.1"/>
    </source>
</evidence>
<dbReference type="OMA" id="QYNLLMI"/>
<dbReference type="AlphaFoldDB" id="A0A8S1Y343"/>
<gene>
    <name evidence="2" type="ORF">POCTA_138.1.T1380131</name>
</gene>